<dbReference type="InterPro" id="IPR004358">
    <property type="entry name" value="Sig_transdc_His_kin-like_C"/>
</dbReference>
<keyword evidence="4" id="KW-0812">Transmembrane</keyword>
<evidence type="ECO:0000313" key="6">
    <source>
        <dbReference type="EMBL" id="CDH44646.1"/>
    </source>
</evidence>
<feature type="transmembrane region" description="Helical" evidence="4">
    <location>
        <begin position="91"/>
        <end position="110"/>
    </location>
</feature>
<keyword evidence="4" id="KW-0472">Membrane</keyword>
<comment type="caution">
    <text evidence="6">The sequence shown here is derived from an EMBL/GenBank/DDBJ whole genome shotgun (WGS) entry which is preliminary data.</text>
</comment>
<dbReference type="InterPro" id="IPR036097">
    <property type="entry name" value="HisK_dim/P_sf"/>
</dbReference>
<protein>
    <recommendedName>
        <fullName evidence="2">histidine kinase</fullName>
        <ecNumber evidence="2">2.7.13.3</ecNumber>
    </recommendedName>
</protein>
<evidence type="ECO:0000259" key="5">
    <source>
        <dbReference type="PROSITE" id="PS50109"/>
    </source>
</evidence>
<evidence type="ECO:0000256" key="2">
    <source>
        <dbReference type="ARBA" id="ARBA00012438"/>
    </source>
</evidence>
<feature type="domain" description="Histidine kinase" evidence="5">
    <location>
        <begin position="348"/>
        <end position="560"/>
    </location>
</feature>
<dbReference type="PROSITE" id="PS50109">
    <property type="entry name" value="HIS_KIN"/>
    <property type="match status" value="1"/>
</dbReference>
<dbReference type="SMART" id="SM00388">
    <property type="entry name" value="HisKA"/>
    <property type="match status" value="1"/>
</dbReference>
<dbReference type="Pfam" id="PF00512">
    <property type="entry name" value="HisKA"/>
    <property type="match status" value="1"/>
</dbReference>
<feature type="transmembrane region" description="Helical" evidence="4">
    <location>
        <begin position="117"/>
        <end position="145"/>
    </location>
</feature>
<accession>A0A7U7GAL7</accession>
<keyword evidence="6" id="KW-0808">Transferase</keyword>
<comment type="catalytic activity">
    <reaction evidence="1">
        <text>ATP + protein L-histidine = ADP + protein N-phospho-L-histidine.</text>
        <dbReference type="EC" id="2.7.13.3"/>
    </reaction>
</comment>
<dbReference type="PANTHER" id="PTHR43065">
    <property type="entry name" value="SENSOR HISTIDINE KINASE"/>
    <property type="match status" value="1"/>
</dbReference>
<evidence type="ECO:0000256" key="4">
    <source>
        <dbReference type="SAM" id="Phobius"/>
    </source>
</evidence>
<dbReference type="RefSeq" id="WP_051497552.1">
    <property type="nucleotide sequence ID" value="NZ_CBTK010000090.1"/>
</dbReference>
<dbReference type="InterPro" id="IPR003594">
    <property type="entry name" value="HATPase_dom"/>
</dbReference>
<dbReference type="InterPro" id="IPR003661">
    <property type="entry name" value="HisK_dim/P_dom"/>
</dbReference>
<sequence>MIVSDPLAGLNKDRFPDRRHLWRVFRASHIYRLILAMLLLGAVGLNEQNRLFGKQAPALFLGAALIYLVLILLAIAGTYWRRPRLPVQAHLQMLVDLLALIIMIHASGGLNSSLNSLLITAVAASGILLPLSSALLAAALGFFLLTLSWLVSQWYAAQALTQVARVPDPWTAFMGQLRNATDDLVRLGVLGAVLFIAAALTYALAERARRSEALARRRTFELLDVAELNQGIIRHLQNGVVVVDAADQVVLLNDTARTLLDQPNAEVGIALDMLSPPLAQRWRAWQDRGGLEVPAFRPVEHRPELIPRFTGLSGHGAATTLILLEDSAQVAERLQQIKLAALGRLTAGIAHEIRNPLAAISHAAQLLQESASASTSDQRLAQIVHDNVRRANRIITDVLDLARRDRVKPERLVLAAWLEAFGQEFTRDLDGPLPVWNPTVEPDDLTVNFDPHQFRQVLWNLCANACQHGVRPGEIPQFTVCAGLENGPGRPFIEVRDAGPGIPAENIAKLFEPFFTTRSKGTGLGLYLARELCEANRAQLQYLPSAEGGSCFRITFAPTHPVPETE</sequence>
<keyword evidence="3" id="KW-0597">Phosphoprotein</keyword>
<name>A0A7U7GAL7_9GAMM</name>
<evidence type="ECO:0000313" key="7">
    <source>
        <dbReference type="Proteomes" id="UP000019184"/>
    </source>
</evidence>
<dbReference type="InterPro" id="IPR036890">
    <property type="entry name" value="HATPase_C_sf"/>
</dbReference>
<dbReference type="OrthoDB" id="9792686at2"/>
<dbReference type="SUPFAM" id="SSF47384">
    <property type="entry name" value="Homodimeric domain of signal transducing histidine kinase"/>
    <property type="match status" value="1"/>
</dbReference>
<proteinExistence type="predicted"/>
<dbReference type="InterPro" id="IPR005467">
    <property type="entry name" value="His_kinase_dom"/>
</dbReference>
<feature type="transmembrane region" description="Helical" evidence="4">
    <location>
        <begin position="184"/>
        <end position="205"/>
    </location>
</feature>
<dbReference type="Gene3D" id="1.10.287.130">
    <property type="match status" value="1"/>
</dbReference>
<evidence type="ECO:0000256" key="3">
    <source>
        <dbReference type="ARBA" id="ARBA00022553"/>
    </source>
</evidence>
<dbReference type="PANTHER" id="PTHR43065:SF52">
    <property type="entry name" value="SENSOR PROTEIN KINASE PILS"/>
    <property type="match status" value="1"/>
</dbReference>
<dbReference type="Pfam" id="PF02518">
    <property type="entry name" value="HATPase_c"/>
    <property type="match status" value="1"/>
</dbReference>
<dbReference type="EC" id="2.7.13.3" evidence="2"/>
<dbReference type="CDD" id="cd00082">
    <property type="entry name" value="HisKA"/>
    <property type="match status" value="1"/>
</dbReference>
<dbReference type="AlphaFoldDB" id="A0A7U7GAL7"/>
<dbReference type="PRINTS" id="PR00344">
    <property type="entry name" value="BCTRLSENSOR"/>
</dbReference>
<feature type="transmembrane region" description="Helical" evidence="4">
    <location>
        <begin position="58"/>
        <end position="79"/>
    </location>
</feature>
<dbReference type="EMBL" id="CBTK010000090">
    <property type="protein sequence ID" value="CDH44646.1"/>
    <property type="molecule type" value="Genomic_DNA"/>
</dbReference>
<dbReference type="GO" id="GO:0000155">
    <property type="term" value="F:phosphorelay sensor kinase activity"/>
    <property type="evidence" value="ECO:0007669"/>
    <property type="project" value="InterPro"/>
</dbReference>
<dbReference type="Pfam" id="PF25323">
    <property type="entry name" value="6TM_PilS"/>
    <property type="match status" value="1"/>
</dbReference>
<feature type="transmembrane region" description="Helical" evidence="4">
    <location>
        <begin position="29"/>
        <end position="46"/>
    </location>
</feature>
<organism evidence="6 7">
    <name type="scientific">Candidatus Contendobacter odensis Run_B_J11</name>
    <dbReference type="NCBI Taxonomy" id="1400861"/>
    <lineage>
        <taxon>Bacteria</taxon>
        <taxon>Pseudomonadati</taxon>
        <taxon>Pseudomonadota</taxon>
        <taxon>Gammaproteobacteria</taxon>
        <taxon>Candidatus Competibacteraceae</taxon>
        <taxon>Candidatus Contendibacter</taxon>
    </lineage>
</organism>
<evidence type="ECO:0000256" key="1">
    <source>
        <dbReference type="ARBA" id="ARBA00000085"/>
    </source>
</evidence>
<dbReference type="Proteomes" id="UP000019184">
    <property type="component" value="Unassembled WGS sequence"/>
</dbReference>
<dbReference type="Gene3D" id="3.30.565.10">
    <property type="entry name" value="Histidine kinase-like ATPase, C-terminal domain"/>
    <property type="match status" value="1"/>
</dbReference>
<keyword evidence="7" id="KW-1185">Reference proteome</keyword>
<reference evidence="6 7" key="1">
    <citation type="journal article" date="2014" name="ISME J.">
        <title>Candidatus Competibacter-lineage genomes retrieved from metagenomes reveal functional metabolic diversity.</title>
        <authorList>
            <person name="McIlroy S.J."/>
            <person name="Albertsen M."/>
            <person name="Andresen E.K."/>
            <person name="Saunders A.M."/>
            <person name="Kristiansen R."/>
            <person name="Stokholm-Bjerregaard M."/>
            <person name="Nielsen K.L."/>
            <person name="Nielsen P.H."/>
        </authorList>
    </citation>
    <scope>NUCLEOTIDE SEQUENCE [LARGE SCALE GENOMIC DNA]</scope>
    <source>
        <strain evidence="6 7">Run_B_J11</strain>
    </source>
</reference>
<keyword evidence="4" id="KW-1133">Transmembrane helix</keyword>
<dbReference type="Gene3D" id="3.30.450.20">
    <property type="entry name" value="PAS domain"/>
    <property type="match status" value="1"/>
</dbReference>
<gene>
    <name evidence="6" type="ORF">BN874_180009</name>
</gene>
<dbReference type="SMART" id="SM00387">
    <property type="entry name" value="HATPase_c"/>
    <property type="match status" value="1"/>
</dbReference>
<dbReference type="SUPFAM" id="SSF55874">
    <property type="entry name" value="ATPase domain of HSP90 chaperone/DNA topoisomerase II/histidine kinase"/>
    <property type="match status" value="1"/>
</dbReference>